<dbReference type="AlphaFoldDB" id="A0A4Y2UEY1"/>
<evidence type="ECO:0000313" key="1">
    <source>
        <dbReference type="EMBL" id="GBO10077.1"/>
    </source>
</evidence>
<gene>
    <name evidence="1" type="ORF">AVEN_47976_1</name>
</gene>
<accession>A0A4Y2UEY1</accession>
<name>A0A4Y2UEY1_ARAVE</name>
<keyword evidence="2" id="KW-1185">Reference proteome</keyword>
<dbReference type="EMBL" id="BGPR01035314">
    <property type="protein sequence ID" value="GBO10077.1"/>
    <property type="molecule type" value="Genomic_DNA"/>
</dbReference>
<reference evidence="1 2" key="1">
    <citation type="journal article" date="2019" name="Sci. Rep.">
        <title>Orb-weaving spider Araneus ventricosus genome elucidates the spidroin gene catalogue.</title>
        <authorList>
            <person name="Kono N."/>
            <person name="Nakamura H."/>
            <person name="Ohtoshi R."/>
            <person name="Moran D.A.P."/>
            <person name="Shinohara A."/>
            <person name="Yoshida Y."/>
            <person name="Fujiwara M."/>
            <person name="Mori M."/>
            <person name="Tomita M."/>
            <person name="Arakawa K."/>
        </authorList>
    </citation>
    <scope>NUCLEOTIDE SEQUENCE [LARGE SCALE GENOMIC DNA]</scope>
</reference>
<comment type="caution">
    <text evidence="1">The sequence shown here is derived from an EMBL/GenBank/DDBJ whole genome shotgun (WGS) entry which is preliminary data.</text>
</comment>
<evidence type="ECO:0000313" key="2">
    <source>
        <dbReference type="Proteomes" id="UP000499080"/>
    </source>
</evidence>
<dbReference type="Proteomes" id="UP000499080">
    <property type="component" value="Unassembled WGS sequence"/>
</dbReference>
<dbReference type="OrthoDB" id="10006939at2759"/>
<sequence length="74" mass="8109">MQCYDLGSLPLAGALTCTVVEQTMKAANYLNITDLLHPYGVSQLKMESSRRTTLSMSQGLDCVEWFESATGMNS</sequence>
<organism evidence="1 2">
    <name type="scientific">Araneus ventricosus</name>
    <name type="common">Orbweaver spider</name>
    <name type="synonym">Epeira ventricosa</name>
    <dbReference type="NCBI Taxonomy" id="182803"/>
    <lineage>
        <taxon>Eukaryota</taxon>
        <taxon>Metazoa</taxon>
        <taxon>Ecdysozoa</taxon>
        <taxon>Arthropoda</taxon>
        <taxon>Chelicerata</taxon>
        <taxon>Arachnida</taxon>
        <taxon>Araneae</taxon>
        <taxon>Araneomorphae</taxon>
        <taxon>Entelegynae</taxon>
        <taxon>Araneoidea</taxon>
        <taxon>Araneidae</taxon>
        <taxon>Araneus</taxon>
    </lineage>
</organism>
<proteinExistence type="predicted"/>
<protein>
    <submittedName>
        <fullName evidence="1">Uncharacterized protein</fullName>
    </submittedName>
</protein>